<dbReference type="GO" id="GO:0004016">
    <property type="term" value="F:adenylate cyclase activity"/>
    <property type="evidence" value="ECO:0007669"/>
    <property type="project" value="TreeGrafter"/>
</dbReference>
<accession>A0A2V4AZM6</accession>
<dbReference type="InterPro" id="IPR000792">
    <property type="entry name" value="Tscrpt_reg_LuxR_C"/>
</dbReference>
<dbReference type="Gene3D" id="1.10.10.10">
    <property type="entry name" value="Winged helix-like DNA-binding domain superfamily/Winged helix DNA-binding domain"/>
    <property type="match status" value="1"/>
</dbReference>
<evidence type="ECO:0000256" key="1">
    <source>
        <dbReference type="ARBA" id="ARBA00022741"/>
    </source>
</evidence>
<dbReference type="GO" id="GO:0005737">
    <property type="term" value="C:cytoplasm"/>
    <property type="evidence" value="ECO:0007669"/>
    <property type="project" value="TreeGrafter"/>
</dbReference>
<reference evidence="3 4" key="1">
    <citation type="submission" date="2016-07" db="EMBL/GenBank/DDBJ databases">
        <title>Draft genome sequence of Prauserella muralis DSM 45305, isolated from a mould-covered wall in an indoor environment.</title>
        <authorList>
            <person name="Ruckert C."/>
            <person name="Albersmeier A."/>
            <person name="Jiang C.-L."/>
            <person name="Jiang Y."/>
            <person name="Kalinowski J."/>
            <person name="Schneider O."/>
            <person name="Winkler A."/>
            <person name="Zotchev S.B."/>
        </authorList>
    </citation>
    <scope>NUCLEOTIDE SEQUENCE [LARGE SCALE GENOMIC DNA]</scope>
    <source>
        <strain evidence="3 4">DSM 45305</strain>
    </source>
</reference>
<proteinExistence type="predicted"/>
<name>A0A2V4AZM6_9PSEU</name>
<dbReference type="GO" id="GO:0006355">
    <property type="term" value="P:regulation of DNA-templated transcription"/>
    <property type="evidence" value="ECO:0007669"/>
    <property type="project" value="InterPro"/>
</dbReference>
<evidence type="ECO:0000256" key="2">
    <source>
        <dbReference type="ARBA" id="ARBA00022840"/>
    </source>
</evidence>
<dbReference type="SMART" id="SM00421">
    <property type="entry name" value="HTH_LUXR"/>
    <property type="match status" value="1"/>
</dbReference>
<dbReference type="SUPFAM" id="SSF48452">
    <property type="entry name" value="TPR-like"/>
    <property type="match status" value="1"/>
</dbReference>
<dbReference type="SUPFAM" id="SSF46894">
    <property type="entry name" value="C-terminal effector domain of the bipartite response regulators"/>
    <property type="match status" value="1"/>
</dbReference>
<keyword evidence="2" id="KW-0067">ATP-binding</keyword>
<keyword evidence="4" id="KW-1185">Reference proteome</keyword>
<gene>
    <name evidence="3" type="ORF">BAY60_13170</name>
</gene>
<dbReference type="Proteomes" id="UP000249915">
    <property type="component" value="Unassembled WGS sequence"/>
</dbReference>
<evidence type="ECO:0000313" key="3">
    <source>
        <dbReference type="EMBL" id="PXY27384.1"/>
    </source>
</evidence>
<dbReference type="Pfam" id="PF13191">
    <property type="entry name" value="AAA_16"/>
    <property type="match status" value="1"/>
</dbReference>
<dbReference type="GO" id="GO:0003677">
    <property type="term" value="F:DNA binding"/>
    <property type="evidence" value="ECO:0007669"/>
    <property type="project" value="InterPro"/>
</dbReference>
<organism evidence="3 4">
    <name type="scientific">Prauserella muralis</name>
    <dbReference type="NCBI Taxonomy" id="588067"/>
    <lineage>
        <taxon>Bacteria</taxon>
        <taxon>Bacillati</taxon>
        <taxon>Actinomycetota</taxon>
        <taxon>Actinomycetes</taxon>
        <taxon>Pseudonocardiales</taxon>
        <taxon>Pseudonocardiaceae</taxon>
        <taxon>Prauserella</taxon>
    </lineage>
</organism>
<sequence>MAGEPGIGKTRLAEEAARMAGSLGMACAWGRAVDDDGSPPFWPFRLIVRALAAGSADPWPQPPPTEHLPAEIKAQERFLLFEAVTVHLTTTAAGTGLLVVLDDLQWADASSLRLLVHLVRAIDTARIAMVVTYRDTEIGHRQAVKQALGELARESPVTRLRLVGLTETQVAAQLAAATGAPLPGDVVATVSRRSQGNPFFVGELAGVLRGEGGGQDPALALPDGVRDAVRARLARLGAGTRPVVDAAAVLGSAADVAGLAHVADMDHAGVLAALDDAAAVGVLRADGTEFAHDLVREAARADVARAVRLDAHRRLAEYLQRQPDAEARAAELAHHWLESLPLGDAGQAAAWAERAGRAASAQCAWEEAAGMFGRAAAVTGDPAQRCELHIARAAAHLHAYQMSHARDAVLEAVGLARGLGDGPLLARAVLVLEGMNDLTWVPEERVLCEEALALLPEEDSSLRARLLAQLSVDILMSAYVLPGASERSEGLSRAALAMAERLGDRVALRSALNARQIACCGPDGVRERLALGDRFVTQGAADNDDMAEMWGRLWRFDALMQLGDLDGAERELGPLASVVRRLRLPLAAWHLACTQGALALARGRLDTARSHIDHALALARRGGHLGGLLPSQGALAVLGMLTGFADDEQAHPLSGWEHVPTLHGMLALVHWYAGREDDARREYALAPDVDRLPGFLLMSAVAGSIELADAFGDRAMLEAAYDALAPYADLFCCGGAGVIAPTGSAHGALGVAASALGRADDAVRHLRKAIEVNDRVGAPPFAAIARFDLARALARRRRPGDRDEAAALARQAAATARQLGMAPLLGRAEQLTRTLAGDVPGPLTRRERQIAALVADGLTNRQIGAAVHISERTAENHVQHILTKLGFTTRAQIAAWAVRDRDAD</sequence>
<keyword evidence="1" id="KW-0547">Nucleotide-binding</keyword>
<dbReference type="Pfam" id="PF00196">
    <property type="entry name" value="GerE"/>
    <property type="match status" value="1"/>
</dbReference>
<dbReference type="InterPro" id="IPR041664">
    <property type="entry name" value="AAA_16"/>
</dbReference>
<dbReference type="InterPro" id="IPR011990">
    <property type="entry name" value="TPR-like_helical_dom_sf"/>
</dbReference>
<dbReference type="PANTHER" id="PTHR16305:SF35">
    <property type="entry name" value="TRANSCRIPTIONAL ACTIVATOR DOMAIN"/>
    <property type="match status" value="1"/>
</dbReference>
<comment type="caution">
    <text evidence="3">The sequence shown here is derived from an EMBL/GenBank/DDBJ whole genome shotgun (WGS) entry which is preliminary data.</text>
</comment>
<protein>
    <submittedName>
        <fullName evidence="3">Uncharacterized protein</fullName>
    </submittedName>
</protein>
<dbReference type="PRINTS" id="PR00038">
    <property type="entry name" value="HTHLUXR"/>
</dbReference>
<evidence type="ECO:0000313" key="4">
    <source>
        <dbReference type="Proteomes" id="UP000249915"/>
    </source>
</evidence>
<dbReference type="PANTHER" id="PTHR16305">
    <property type="entry name" value="TESTICULAR SOLUBLE ADENYLYL CYCLASE"/>
    <property type="match status" value="1"/>
</dbReference>
<dbReference type="InterPro" id="IPR036388">
    <property type="entry name" value="WH-like_DNA-bd_sf"/>
</dbReference>
<dbReference type="GO" id="GO:0005524">
    <property type="term" value="F:ATP binding"/>
    <property type="evidence" value="ECO:0007669"/>
    <property type="project" value="UniProtKB-KW"/>
</dbReference>
<dbReference type="EMBL" id="MASW01000002">
    <property type="protein sequence ID" value="PXY27384.1"/>
    <property type="molecule type" value="Genomic_DNA"/>
</dbReference>
<dbReference type="PROSITE" id="PS50043">
    <property type="entry name" value="HTH_LUXR_2"/>
    <property type="match status" value="1"/>
</dbReference>
<dbReference type="Gene3D" id="1.25.40.10">
    <property type="entry name" value="Tetratricopeptide repeat domain"/>
    <property type="match status" value="1"/>
</dbReference>
<dbReference type="InterPro" id="IPR016032">
    <property type="entry name" value="Sig_transdc_resp-reg_C-effctor"/>
</dbReference>
<dbReference type="OrthoDB" id="3543649at2"/>
<dbReference type="AlphaFoldDB" id="A0A2V4AZM6"/>
<dbReference type="CDD" id="cd06170">
    <property type="entry name" value="LuxR_C_like"/>
    <property type="match status" value="1"/>
</dbReference>